<proteinExistence type="predicted"/>
<sequence>MSAASASARERAIARLAASRLRLACALAAGLAREADGPSAAAPPASAPAAAGIDESLDAIEAVIAQAMRCDSVQQWLAERRGWLRRRPWQAAGAAALLGACLAPILLRRSGRQPWDGLAAFASLSIWARWLDRLWRAAPPASSCRDLVADDEPFKRTTGASPGVFR</sequence>
<dbReference type="Proteomes" id="UP001235760">
    <property type="component" value="Unassembled WGS sequence"/>
</dbReference>
<keyword evidence="2" id="KW-1185">Reference proteome</keyword>
<dbReference type="EMBL" id="JAUZEE010000015">
    <property type="protein sequence ID" value="MDP4302801.1"/>
    <property type="molecule type" value="Genomic_DNA"/>
</dbReference>
<comment type="caution">
    <text evidence="1">The sequence shown here is derived from an EMBL/GenBank/DDBJ whole genome shotgun (WGS) entry which is preliminary data.</text>
</comment>
<reference evidence="1 2" key="1">
    <citation type="submission" date="2023-08" db="EMBL/GenBank/DDBJ databases">
        <authorList>
            <person name="Roldan D.M."/>
            <person name="Menes R.J."/>
        </authorList>
    </citation>
    <scope>NUCLEOTIDE SEQUENCE [LARGE SCALE GENOMIC DNA]</scope>
    <source>
        <strain evidence="1 2">CCM 2812</strain>
    </source>
</reference>
<evidence type="ECO:0000313" key="2">
    <source>
        <dbReference type="Proteomes" id="UP001235760"/>
    </source>
</evidence>
<evidence type="ECO:0000313" key="1">
    <source>
        <dbReference type="EMBL" id="MDP4302801.1"/>
    </source>
</evidence>
<name>A0ABT9G8Q3_LEPDI</name>
<gene>
    <name evidence="1" type="ORF">Q8X39_19355</name>
</gene>
<accession>A0ABT9G8Q3</accession>
<dbReference type="RefSeq" id="WP_305751342.1">
    <property type="nucleotide sequence ID" value="NZ_JAUZEE010000015.1"/>
</dbReference>
<protein>
    <submittedName>
        <fullName evidence="1">Uncharacterized protein</fullName>
    </submittedName>
</protein>
<organism evidence="1 2">
    <name type="scientific">Leptothrix discophora</name>
    <dbReference type="NCBI Taxonomy" id="89"/>
    <lineage>
        <taxon>Bacteria</taxon>
        <taxon>Pseudomonadati</taxon>
        <taxon>Pseudomonadota</taxon>
        <taxon>Betaproteobacteria</taxon>
        <taxon>Burkholderiales</taxon>
        <taxon>Sphaerotilaceae</taxon>
        <taxon>Leptothrix</taxon>
    </lineage>
</organism>